<dbReference type="SMART" id="SM00385">
    <property type="entry name" value="CYCLIN"/>
    <property type="match status" value="1"/>
</dbReference>
<name>A0A8H7RD65_9FUNG</name>
<evidence type="ECO:0000256" key="1">
    <source>
        <dbReference type="RuleBase" id="RU000383"/>
    </source>
</evidence>
<protein>
    <recommendedName>
        <fullName evidence="2">Cyclin-like domain-containing protein</fullName>
    </recommendedName>
</protein>
<dbReference type="PANTHER" id="PTHR10026">
    <property type="entry name" value="CYCLIN"/>
    <property type="match status" value="1"/>
</dbReference>
<dbReference type="EMBL" id="JAEPRD010000024">
    <property type="protein sequence ID" value="KAG2207553.1"/>
    <property type="molecule type" value="Genomic_DNA"/>
</dbReference>
<dbReference type="InterPro" id="IPR013763">
    <property type="entry name" value="Cyclin-like_dom"/>
</dbReference>
<feature type="domain" description="Cyclin-like" evidence="2">
    <location>
        <begin position="36"/>
        <end position="130"/>
    </location>
</feature>
<dbReference type="Pfam" id="PF00134">
    <property type="entry name" value="Cyclin_N"/>
    <property type="match status" value="1"/>
</dbReference>
<accession>A0A8H7RD65</accession>
<comment type="caution">
    <text evidence="3">The sequence shown here is derived from an EMBL/GenBank/DDBJ whole genome shotgun (WGS) entry which is preliminary data.</text>
</comment>
<dbReference type="Proteomes" id="UP000603453">
    <property type="component" value="Unassembled WGS sequence"/>
</dbReference>
<dbReference type="InterPro" id="IPR036915">
    <property type="entry name" value="Cyclin-like_sf"/>
</dbReference>
<dbReference type="Gene3D" id="1.10.472.10">
    <property type="entry name" value="Cyclin-like"/>
    <property type="match status" value="2"/>
</dbReference>
<reference evidence="3" key="1">
    <citation type="submission" date="2020-12" db="EMBL/GenBank/DDBJ databases">
        <title>Metabolic potential, ecology and presence of endohyphal bacteria is reflected in genomic diversity of Mucoromycotina.</title>
        <authorList>
            <person name="Muszewska A."/>
            <person name="Okrasinska A."/>
            <person name="Steczkiewicz K."/>
            <person name="Drgas O."/>
            <person name="Orlowska M."/>
            <person name="Perlinska-Lenart U."/>
            <person name="Aleksandrzak-Piekarczyk T."/>
            <person name="Szatraj K."/>
            <person name="Zielenkiewicz U."/>
            <person name="Pilsyk S."/>
            <person name="Malc E."/>
            <person name="Mieczkowski P."/>
            <person name="Kruszewska J.S."/>
            <person name="Biernat P."/>
            <person name="Pawlowska J."/>
        </authorList>
    </citation>
    <scope>NUCLEOTIDE SEQUENCE</scope>
    <source>
        <strain evidence="3">WA0000017839</strain>
    </source>
</reference>
<dbReference type="InterPro" id="IPR006671">
    <property type="entry name" value="Cyclin_N"/>
</dbReference>
<sequence>MSNQWIMHKEESRHTPSIIRGMKYEEELVYRVRGVCLIQIVGYRLELPVHTVATASNLYHRFFSRKSFQDYKYTRIAQACLFIACKSDESSRRAQDIAKSWTYKPKEAVLEKVISKFISDLLRNELLVLDVTCFGMTFDHPYYDMMEFVQEIQIPNEVATAATAFINDRLPLCMWYDAKAIAATALVMGYQTSGTPLPVDTNTHWSEYLHANAERIGVLYYWKLNMAIEIAGSIMDVYKLPKYSFSSKD</sequence>
<gene>
    <name evidence="3" type="ORF">INT47_004303</name>
</gene>
<evidence type="ECO:0000259" key="2">
    <source>
        <dbReference type="SMART" id="SM00385"/>
    </source>
</evidence>
<keyword evidence="4" id="KW-1185">Reference proteome</keyword>
<dbReference type="OrthoDB" id="25002at2759"/>
<evidence type="ECO:0000313" key="3">
    <source>
        <dbReference type="EMBL" id="KAG2207553.1"/>
    </source>
</evidence>
<dbReference type="InterPro" id="IPR043198">
    <property type="entry name" value="Cyclin/Ssn8"/>
</dbReference>
<keyword evidence="1" id="KW-0195">Cyclin</keyword>
<evidence type="ECO:0000313" key="4">
    <source>
        <dbReference type="Proteomes" id="UP000603453"/>
    </source>
</evidence>
<dbReference type="SUPFAM" id="SSF47954">
    <property type="entry name" value="Cyclin-like"/>
    <property type="match status" value="2"/>
</dbReference>
<dbReference type="GO" id="GO:0006357">
    <property type="term" value="P:regulation of transcription by RNA polymerase II"/>
    <property type="evidence" value="ECO:0007669"/>
    <property type="project" value="InterPro"/>
</dbReference>
<proteinExistence type="inferred from homology"/>
<dbReference type="AlphaFoldDB" id="A0A8H7RD65"/>
<comment type="similarity">
    <text evidence="1">Belongs to the cyclin family.</text>
</comment>
<dbReference type="GO" id="GO:0016538">
    <property type="term" value="F:cyclin-dependent protein serine/threonine kinase regulator activity"/>
    <property type="evidence" value="ECO:0007669"/>
    <property type="project" value="InterPro"/>
</dbReference>
<organism evidence="3 4">
    <name type="scientific">Mucor saturninus</name>
    <dbReference type="NCBI Taxonomy" id="64648"/>
    <lineage>
        <taxon>Eukaryota</taxon>
        <taxon>Fungi</taxon>
        <taxon>Fungi incertae sedis</taxon>
        <taxon>Mucoromycota</taxon>
        <taxon>Mucoromycotina</taxon>
        <taxon>Mucoromycetes</taxon>
        <taxon>Mucorales</taxon>
        <taxon>Mucorineae</taxon>
        <taxon>Mucoraceae</taxon>
        <taxon>Mucor</taxon>
    </lineage>
</organism>